<dbReference type="GO" id="GO:0008233">
    <property type="term" value="F:peptidase activity"/>
    <property type="evidence" value="ECO:0007669"/>
    <property type="project" value="UniProtKB-KW"/>
</dbReference>
<feature type="transmembrane region" description="Helical" evidence="8">
    <location>
        <begin position="203"/>
        <end position="231"/>
    </location>
</feature>
<evidence type="ECO:0000313" key="10">
    <source>
        <dbReference type="Proteomes" id="UP000422108"/>
    </source>
</evidence>
<keyword evidence="5" id="KW-0378">Hydrolase</keyword>
<dbReference type="NCBIfam" id="TIGR04178">
    <property type="entry name" value="exo_archaeo"/>
    <property type="match status" value="1"/>
</dbReference>
<keyword evidence="2" id="KW-1003">Cell membrane</keyword>
<keyword evidence="7 8" id="KW-0472">Membrane</keyword>
<sequence length="271" mass="30559">MIRFIFLLVLWLLAFYPVYPEMVSTWLNHSDNSHGILVPFVSLYFIWNHREAIIDLHKRESIWGLLLLIFSLVLYLISYAGGVAVAARAMIVFSLIGLVLYNWGGDVTRKLLFPMLFLLFMVPIPVSLIGLISLPLQHVATDIAAFVIRLTSIPVHQEGNMLYFVQTQLEVAEACSGLRSIVSLLMLGSIFIYLSHFSPTAKIIFLLSTIPLAMFANIVRVTGTGILAHFYGSAVARGFLHDFSGMVVFVFGLALLYVEYKLINIWQKRET</sequence>
<evidence type="ECO:0000256" key="7">
    <source>
        <dbReference type="ARBA" id="ARBA00023136"/>
    </source>
</evidence>
<dbReference type="NCBIfam" id="TIGR02602">
    <property type="entry name" value="8TM_EpsH"/>
    <property type="match status" value="1"/>
</dbReference>
<dbReference type="RefSeq" id="WP_155309841.1">
    <property type="nucleotide sequence ID" value="NZ_AP021879.1"/>
</dbReference>
<keyword evidence="10" id="KW-1185">Reference proteome</keyword>
<keyword evidence="6 8" id="KW-1133">Transmembrane helix</keyword>
<reference evidence="9 10" key="1">
    <citation type="submission" date="2019-11" db="EMBL/GenBank/DDBJ databases">
        <title>Comparative genomics of hydrocarbon-degrading Desulfosarcina strains.</title>
        <authorList>
            <person name="Watanabe M."/>
            <person name="Kojima H."/>
            <person name="Fukui M."/>
        </authorList>
    </citation>
    <scope>NUCLEOTIDE SEQUENCE [LARGE SCALE GENOMIC DNA]</scope>
    <source>
        <strain evidence="10">oXyS1</strain>
    </source>
</reference>
<proteinExistence type="predicted"/>
<evidence type="ECO:0000256" key="8">
    <source>
        <dbReference type="SAM" id="Phobius"/>
    </source>
</evidence>
<dbReference type="Pfam" id="PF09721">
    <property type="entry name" value="Exosortase_EpsH"/>
    <property type="match status" value="1"/>
</dbReference>
<evidence type="ECO:0000313" key="9">
    <source>
        <dbReference type="EMBL" id="BBO88543.1"/>
    </source>
</evidence>
<name>A0A5K8A7D7_9BACT</name>
<feature type="transmembrane region" description="Helical" evidence="8">
    <location>
        <begin position="36"/>
        <end position="54"/>
    </location>
</feature>
<evidence type="ECO:0000256" key="5">
    <source>
        <dbReference type="ARBA" id="ARBA00022801"/>
    </source>
</evidence>
<evidence type="ECO:0000256" key="2">
    <source>
        <dbReference type="ARBA" id="ARBA00022475"/>
    </source>
</evidence>
<feature type="transmembrane region" description="Helical" evidence="8">
    <location>
        <begin position="177"/>
        <end position="196"/>
    </location>
</feature>
<evidence type="ECO:0000256" key="1">
    <source>
        <dbReference type="ARBA" id="ARBA00004651"/>
    </source>
</evidence>
<organism evidence="9 10">
    <name type="scientific">Desulfosarcina ovata subsp. ovata</name>
    <dbReference type="NCBI Taxonomy" id="2752305"/>
    <lineage>
        <taxon>Bacteria</taxon>
        <taxon>Pseudomonadati</taxon>
        <taxon>Thermodesulfobacteriota</taxon>
        <taxon>Desulfobacteria</taxon>
        <taxon>Desulfobacterales</taxon>
        <taxon>Desulfosarcinaceae</taxon>
        <taxon>Desulfosarcina</taxon>
    </lineage>
</organism>
<dbReference type="NCBIfam" id="TIGR03109">
    <property type="entry name" value="exosort_XrtA"/>
    <property type="match status" value="1"/>
</dbReference>
<feature type="transmembrane region" description="Helical" evidence="8">
    <location>
        <begin position="243"/>
        <end position="260"/>
    </location>
</feature>
<feature type="transmembrane region" description="Helical" evidence="8">
    <location>
        <begin position="85"/>
        <end position="104"/>
    </location>
</feature>
<comment type="subcellular location">
    <subcellularLocation>
        <location evidence="1">Cell membrane</location>
        <topology evidence="1">Multi-pass membrane protein</topology>
    </subcellularLocation>
</comment>
<dbReference type="EMBL" id="AP021879">
    <property type="protein sequence ID" value="BBO88543.1"/>
    <property type="molecule type" value="Genomic_DNA"/>
</dbReference>
<feature type="transmembrane region" description="Helical" evidence="8">
    <location>
        <begin position="61"/>
        <end position="79"/>
    </location>
</feature>
<gene>
    <name evidence="9" type="ORF">DSCOOX_17230</name>
</gene>
<accession>A0A5K8A7D7</accession>
<dbReference type="GO" id="GO:0005886">
    <property type="term" value="C:plasma membrane"/>
    <property type="evidence" value="ECO:0007669"/>
    <property type="project" value="UniProtKB-SubCell"/>
</dbReference>
<dbReference type="InterPro" id="IPR026392">
    <property type="entry name" value="Exo/Archaeosortase_dom"/>
</dbReference>
<dbReference type="InterPro" id="IPR013426">
    <property type="entry name" value="EpsH-like"/>
</dbReference>
<dbReference type="Proteomes" id="UP000422108">
    <property type="component" value="Chromosome"/>
</dbReference>
<keyword evidence="4 8" id="KW-0812">Transmembrane</keyword>
<dbReference type="InterPro" id="IPR017540">
    <property type="entry name" value="Exosortase-1"/>
</dbReference>
<dbReference type="GO" id="GO:0006508">
    <property type="term" value="P:proteolysis"/>
    <property type="evidence" value="ECO:0007669"/>
    <property type="project" value="UniProtKB-KW"/>
</dbReference>
<dbReference type="AlphaFoldDB" id="A0A5K8A7D7"/>
<evidence type="ECO:0000256" key="3">
    <source>
        <dbReference type="ARBA" id="ARBA00022670"/>
    </source>
</evidence>
<keyword evidence="3" id="KW-0645">Protease</keyword>
<feature type="transmembrane region" description="Helical" evidence="8">
    <location>
        <begin position="111"/>
        <end position="132"/>
    </location>
</feature>
<evidence type="ECO:0000256" key="4">
    <source>
        <dbReference type="ARBA" id="ARBA00022692"/>
    </source>
</evidence>
<protein>
    <submittedName>
        <fullName evidence="9">Exosortase</fullName>
    </submittedName>
</protein>
<evidence type="ECO:0000256" key="6">
    <source>
        <dbReference type="ARBA" id="ARBA00022989"/>
    </source>
</evidence>
<dbReference type="InterPro" id="IPR019127">
    <property type="entry name" value="Exosortase"/>
</dbReference>